<gene>
    <name evidence="1" type="ORF">Klosneuvirus_2_40</name>
</gene>
<protein>
    <submittedName>
        <fullName evidence="1">Uncharacterized protein</fullName>
    </submittedName>
</protein>
<proteinExistence type="predicted"/>
<dbReference type="EMBL" id="KY684109">
    <property type="protein sequence ID" value="ARF11604.1"/>
    <property type="molecule type" value="Genomic_DNA"/>
</dbReference>
<evidence type="ECO:0000313" key="1">
    <source>
        <dbReference type="EMBL" id="ARF11604.1"/>
    </source>
</evidence>
<accession>A0A1V0SIY5</accession>
<organism evidence="1">
    <name type="scientific">Klosneuvirus KNV1</name>
    <dbReference type="NCBI Taxonomy" id="1977640"/>
    <lineage>
        <taxon>Viruses</taxon>
        <taxon>Varidnaviria</taxon>
        <taxon>Bamfordvirae</taxon>
        <taxon>Nucleocytoviricota</taxon>
        <taxon>Megaviricetes</taxon>
        <taxon>Imitervirales</taxon>
        <taxon>Mimiviridae</taxon>
        <taxon>Klosneuvirinae</taxon>
        <taxon>Klosneuvirus</taxon>
    </lineage>
</organism>
<reference evidence="1" key="1">
    <citation type="journal article" date="2017" name="Science">
        <title>Giant viruses with an expanded complement of translation system components.</title>
        <authorList>
            <person name="Schulz F."/>
            <person name="Yutin N."/>
            <person name="Ivanova N.N."/>
            <person name="Ortega D.R."/>
            <person name="Lee T.K."/>
            <person name="Vierheilig J."/>
            <person name="Daims H."/>
            <person name="Horn M."/>
            <person name="Wagner M."/>
            <person name="Jensen G.J."/>
            <person name="Kyrpides N.C."/>
            <person name="Koonin E.V."/>
            <person name="Woyke T."/>
        </authorList>
    </citation>
    <scope>NUCLEOTIDE SEQUENCE</scope>
    <source>
        <strain evidence="1">KNV1</strain>
    </source>
</reference>
<sequence>MSYARTILAVGTAQNTVPVRNEVYLVDGSTGPTGNTGTIMTLPNIVSDGMSFTFRRYDTGASGTVVTIKGFTGTQTINNVDSLTLPGLSDIVLHSYEYKWYTVQGINKSSLGLPLNFRFTQPNGSGAQTSSNSWFRIGTFIYRGSSVDGDIGSANILLYTTNASTYYRARLWDRTNTTQLSITTPFNTGTNTSPRAVTFGTITSTPATPAILEIQLLATDSTGNTGVSGRQNIGIHSLQLYG</sequence>
<name>A0A1V0SIY5_9VIRU</name>